<dbReference type="Gramene" id="Pp3c9_16850V3.6">
    <property type="protein sequence ID" value="PAC:32913882.CDS.1"/>
    <property type="gene ID" value="Pp3c9_16850"/>
</dbReference>
<evidence type="ECO:0000313" key="2">
    <source>
        <dbReference type="EnsemblPlants" id="PAC:32913877.CDS.1"/>
    </source>
</evidence>
<dbReference type="EnsemblPlants" id="Pp3c9_16850V3.3">
    <property type="protein sequence ID" value="PAC:32913879.CDS.1"/>
    <property type="gene ID" value="Pp3c9_16850"/>
</dbReference>
<dbReference type="AlphaFoldDB" id="A0A2K1K3F3"/>
<dbReference type="OrthoDB" id="10423849at2759"/>
<reference evidence="1 3" key="2">
    <citation type="journal article" date="2018" name="Plant J.">
        <title>The Physcomitrella patens chromosome-scale assembly reveals moss genome structure and evolution.</title>
        <authorList>
            <person name="Lang D."/>
            <person name="Ullrich K.K."/>
            <person name="Murat F."/>
            <person name="Fuchs J."/>
            <person name="Jenkins J."/>
            <person name="Haas F.B."/>
            <person name="Piednoel M."/>
            <person name="Gundlach H."/>
            <person name="Van Bel M."/>
            <person name="Meyberg R."/>
            <person name="Vives C."/>
            <person name="Morata J."/>
            <person name="Symeonidi A."/>
            <person name="Hiss M."/>
            <person name="Muchero W."/>
            <person name="Kamisugi Y."/>
            <person name="Saleh O."/>
            <person name="Blanc G."/>
            <person name="Decker E.L."/>
            <person name="van Gessel N."/>
            <person name="Grimwood J."/>
            <person name="Hayes R.D."/>
            <person name="Graham S.W."/>
            <person name="Gunter L.E."/>
            <person name="McDaniel S.F."/>
            <person name="Hoernstein S.N.W."/>
            <person name="Larsson A."/>
            <person name="Li F.W."/>
            <person name="Perroud P.F."/>
            <person name="Phillips J."/>
            <person name="Ranjan P."/>
            <person name="Rokshar D.S."/>
            <person name="Rothfels C.J."/>
            <person name="Schneider L."/>
            <person name="Shu S."/>
            <person name="Stevenson D.W."/>
            <person name="Thummler F."/>
            <person name="Tillich M."/>
            <person name="Villarreal Aguilar J.C."/>
            <person name="Widiez T."/>
            <person name="Wong G.K."/>
            <person name="Wymore A."/>
            <person name="Zhang Y."/>
            <person name="Zimmer A.D."/>
            <person name="Quatrano R.S."/>
            <person name="Mayer K.F.X."/>
            <person name="Goodstein D."/>
            <person name="Casacuberta J.M."/>
            <person name="Vandepoele K."/>
            <person name="Reski R."/>
            <person name="Cuming A.C."/>
            <person name="Tuskan G.A."/>
            <person name="Maumus F."/>
            <person name="Salse J."/>
            <person name="Schmutz J."/>
            <person name="Rensing S.A."/>
        </authorList>
    </citation>
    <scope>NUCLEOTIDE SEQUENCE [LARGE SCALE GENOMIC DNA]</scope>
    <source>
        <strain evidence="2 3">cv. Gransden 2004</strain>
    </source>
</reference>
<dbReference type="Gramene" id="Pp3c9_16850V3.4">
    <property type="protein sequence ID" value="PAC:32913880.CDS.1"/>
    <property type="gene ID" value="Pp3c9_16850"/>
</dbReference>
<reference evidence="2" key="3">
    <citation type="submission" date="2020-12" db="UniProtKB">
        <authorList>
            <consortium name="EnsemblPlants"/>
        </authorList>
    </citation>
    <scope>IDENTIFICATION</scope>
</reference>
<keyword evidence="3" id="KW-1185">Reference proteome</keyword>
<organism evidence="1">
    <name type="scientific">Physcomitrium patens</name>
    <name type="common">Spreading-leaved earth moss</name>
    <name type="synonym">Physcomitrella patens</name>
    <dbReference type="NCBI Taxonomy" id="3218"/>
    <lineage>
        <taxon>Eukaryota</taxon>
        <taxon>Viridiplantae</taxon>
        <taxon>Streptophyta</taxon>
        <taxon>Embryophyta</taxon>
        <taxon>Bryophyta</taxon>
        <taxon>Bryophytina</taxon>
        <taxon>Bryopsida</taxon>
        <taxon>Funariidae</taxon>
        <taxon>Funariales</taxon>
        <taxon>Funariaceae</taxon>
        <taxon>Physcomitrium</taxon>
    </lineage>
</organism>
<dbReference type="EnsemblPlants" id="Pp3c9_16850V3.1">
    <property type="protein sequence ID" value="PAC:32913877.CDS.1"/>
    <property type="gene ID" value="Pp3c9_16850"/>
</dbReference>
<evidence type="ECO:0000313" key="1">
    <source>
        <dbReference type="EMBL" id="PNR48315.1"/>
    </source>
</evidence>
<proteinExistence type="predicted"/>
<dbReference type="Proteomes" id="UP000006727">
    <property type="component" value="Chromosome 9"/>
</dbReference>
<sequence length="181" mass="20011">MGKGRGFGGMRSTSMDGSYGRIKRGKDLCSISELRATEVPCSNFGYERVSKKSLDRRLSFSWSRKSSKNNFDTSRVGDAVIESQSAASSCTVATESGSNQEPRRKSLFGIRNFMVGILDSYKKIMQSAEDSNVRFSDLYPRNAMMAPVTPATRSSSIKYVSPSPGVGRHSFVTVEEAFRER</sequence>
<dbReference type="Gramene" id="Pp3c9_16850V3.1">
    <property type="protein sequence ID" value="PAC:32913877.CDS.1"/>
    <property type="gene ID" value="Pp3c9_16850"/>
</dbReference>
<dbReference type="Gramene" id="Pp3c9_16850V3.3">
    <property type="protein sequence ID" value="PAC:32913879.CDS.1"/>
    <property type="gene ID" value="Pp3c9_16850"/>
</dbReference>
<dbReference type="EMBL" id="ABEU02000009">
    <property type="protein sequence ID" value="PNR48315.1"/>
    <property type="molecule type" value="Genomic_DNA"/>
</dbReference>
<dbReference type="RefSeq" id="XP_024383681.1">
    <property type="nucleotide sequence ID" value="XM_024527913.2"/>
</dbReference>
<accession>A0A2K1K3F3</accession>
<dbReference type="PaxDb" id="3218-PP1S78_79V6.2"/>
<name>A0A2K1K3F3_PHYPA</name>
<gene>
    <name evidence="2" type="primary">LOC112286224</name>
    <name evidence="1" type="ORF">PHYPA_012791</name>
</gene>
<dbReference type="Gramene" id="Pp3c9_16850V3.2">
    <property type="protein sequence ID" value="PAC:32913878.CDS.1"/>
    <property type="gene ID" value="Pp3c9_16850"/>
</dbReference>
<dbReference type="EnsemblPlants" id="Pp3c9_16850V3.6">
    <property type="protein sequence ID" value="PAC:32913882.CDS.1"/>
    <property type="gene ID" value="Pp3c9_16850"/>
</dbReference>
<dbReference type="EnsemblPlants" id="Pp3c9_16850V3.2">
    <property type="protein sequence ID" value="PAC:32913878.CDS.1"/>
    <property type="gene ID" value="Pp3c9_16850"/>
</dbReference>
<dbReference type="RefSeq" id="XP_024383682.1">
    <property type="nucleotide sequence ID" value="XM_024527914.2"/>
</dbReference>
<dbReference type="EnsemblPlants" id="Pp3c9_16850V3.4">
    <property type="protein sequence ID" value="PAC:32913880.CDS.1"/>
    <property type="gene ID" value="Pp3c9_16850"/>
</dbReference>
<dbReference type="EnsemblPlants" id="Pp3c9_16850V3.5">
    <property type="protein sequence ID" value="PAC:32913881.CDS.1"/>
    <property type="gene ID" value="Pp3c9_16850"/>
</dbReference>
<reference evidence="1 3" key="1">
    <citation type="journal article" date="2008" name="Science">
        <title>The Physcomitrella genome reveals evolutionary insights into the conquest of land by plants.</title>
        <authorList>
            <person name="Rensing S."/>
            <person name="Lang D."/>
            <person name="Zimmer A."/>
            <person name="Terry A."/>
            <person name="Salamov A."/>
            <person name="Shapiro H."/>
            <person name="Nishiyama T."/>
            <person name="Perroud P.-F."/>
            <person name="Lindquist E."/>
            <person name="Kamisugi Y."/>
            <person name="Tanahashi T."/>
            <person name="Sakakibara K."/>
            <person name="Fujita T."/>
            <person name="Oishi K."/>
            <person name="Shin-I T."/>
            <person name="Kuroki Y."/>
            <person name="Toyoda A."/>
            <person name="Suzuki Y."/>
            <person name="Hashimoto A."/>
            <person name="Yamaguchi K."/>
            <person name="Sugano A."/>
            <person name="Kohara Y."/>
            <person name="Fujiyama A."/>
            <person name="Anterola A."/>
            <person name="Aoki S."/>
            <person name="Ashton N."/>
            <person name="Barbazuk W.B."/>
            <person name="Barker E."/>
            <person name="Bennetzen J."/>
            <person name="Bezanilla M."/>
            <person name="Blankenship R."/>
            <person name="Cho S.H."/>
            <person name="Dutcher S."/>
            <person name="Estelle M."/>
            <person name="Fawcett J.A."/>
            <person name="Gundlach H."/>
            <person name="Hanada K."/>
            <person name="Heyl A."/>
            <person name="Hicks K.A."/>
            <person name="Hugh J."/>
            <person name="Lohr M."/>
            <person name="Mayer K."/>
            <person name="Melkozernov A."/>
            <person name="Murata T."/>
            <person name="Nelson D."/>
            <person name="Pils B."/>
            <person name="Prigge M."/>
            <person name="Reiss B."/>
            <person name="Renner T."/>
            <person name="Rombauts S."/>
            <person name="Rushton P."/>
            <person name="Sanderfoot A."/>
            <person name="Schween G."/>
            <person name="Shiu S.-H."/>
            <person name="Stueber K."/>
            <person name="Theodoulou F.L."/>
            <person name="Tu H."/>
            <person name="Van de Peer Y."/>
            <person name="Verrier P.J."/>
            <person name="Waters E."/>
            <person name="Wood A."/>
            <person name="Yang L."/>
            <person name="Cove D."/>
            <person name="Cuming A."/>
            <person name="Hasebe M."/>
            <person name="Lucas S."/>
            <person name="Mishler D.B."/>
            <person name="Reski R."/>
            <person name="Grigoriev I."/>
            <person name="Quatrano R.S."/>
            <person name="Boore J.L."/>
        </authorList>
    </citation>
    <scope>NUCLEOTIDE SEQUENCE [LARGE SCALE GENOMIC DNA]</scope>
    <source>
        <strain evidence="2 3">cv. Gransden 2004</strain>
    </source>
</reference>
<dbReference type="RefSeq" id="XP_024383684.1">
    <property type="nucleotide sequence ID" value="XM_024527916.2"/>
</dbReference>
<dbReference type="Gramene" id="Pp3c9_16850V3.5">
    <property type="protein sequence ID" value="PAC:32913881.CDS.1"/>
    <property type="gene ID" value="Pp3c9_16850"/>
</dbReference>
<protein>
    <submittedName>
        <fullName evidence="1 2">Uncharacterized protein</fullName>
    </submittedName>
</protein>
<dbReference type="GeneID" id="112286224"/>
<evidence type="ECO:0000313" key="3">
    <source>
        <dbReference type="Proteomes" id="UP000006727"/>
    </source>
</evidence>